<feature type="transmembrane region" description="Helical" evidence="2">
    <location>
        <begin position="34"/>
        <end position="53"/>
    </location>
</feature>
<keyword evidence="2" id="KW-1133">Transmembrane helix</keyword>
<protein>
    <submittedName>
        <fullName evidence="4">Abortive infection protein</fullName>
    </submittedName>
</protein>
<accession>A0A0K2H147</accession>
<dbReference type="Proteomes" id="UP000058446">
    <property type="component" value="Chromosome"/>
</dbReference>
<feature type="compositionally biased region" description="Polar residues" evidence="1">
    <location>
        <begin position="7"/>
        <end position="17"/>
    </location>
</feature>
<feature type="transmembrane region" description="Helical" evidence="2">
    <location>
        <begin position="105"/>
        <end position="135"/>
    </location>
</feature>
<organism evidence="4 5">
    <name type="scientific">Corynebacterium lactis RW2-5</name>
    <dbReference type="NCBI Taxonomy" id="1408189"/>
    <lineage>
        <taxon>Bacteria</taxon>
        <taxon>Bacillati</taxon>
        <taxon>Actinomycetota</taxon>
        <taxon>Actinomycetes</taxon>
        <taxon>Mycobacteriales</taxon>
        <taxon>Corynebacteriaceae</taxon>
        <taxon>Corynebacterium</taxon>
    </lineage>
</organism>
<feature type="transmembrane region" description="Helical" evidence="2">
    <location>
        <begin position="174"/>
        <end position="193"/>
    </location>
</feature>
<dbReference type="PANTHER" id="PTHR39430">
    <property type="entry name" value="MEMBRANE-ASSOCIATED PROTEASE-RELATED"/>
    <property type="match status" value="1"/>
</dbReference>
<dbReference type="PATRIC" id="fig|1408189.4.peg.1312"/>
<reference evidence="4 5" key="1">
    <citation type="submission" date="2013-10" db="EMBL/GenBank/DDBJ databases">
        <title>Complete genome sequence of Corynebacterium lactis DSM 45799(T), isolated from raw cow milk.</title>
        <authorList>
            <person name="Ruckert C."/>
            <person name="Albersmeier A."/>
            <person name="Lipski A."/>
            <person name="Kalinowski J."/>
        </authorList>
    </citation>
    <scope>NUCLEOTIDE SEQUENCE [LARGE SCALE GENOMIC DNA]</scope>
    <source>
        <strain evidence="4 5">RW2-5</strain>
    </source>
</reference>
<dbReference type="GO" id="GO:0080120">
    <property type="term" value="P:CAAX-box protein maturation"/>
    <property type="evidence" value="ECO:0007669"/>
    <property type="project" value="UniProtKB-ARBA"/>
</dbReference>
<evidence type="ECO:0000256" key="1">
    <source>
        <dbReference type="SAM" id="MobiDB-lite"/>
    </source>
</evidence>
<feature type="transmembrane region" description="Helical" evidence="2">
    <location>
        <begin position="264"/>
        <end position="289"/>
    </location>
</feature>
<dbReference type="RefSeq" id="WP_053412210.1">
    <property type="nucleotide sequence ID" value="NZ_CP006841.1"/>
</dbReference>
<keyword evidence="5" id="KW-1185">Reference proteome</keyword>
<proteinExistence type="predicted"/>
<evidence type="ECO:0000259" key="3">
    <source>
        <dbReference type="Pfam" id="PF02517"/>
    </source>
</evidence>
<dbReference type="AlphaFoldDB" id="A0A0K2H147"/>
<keyword evidence="2" id="KW-0472">Membrane</keyword>
<sequence>MTDASEKSVTPVETQAGQVGDSGQKKRQWVQHPLMRLLYFFVLFALFTLILRLPLPTMEPGPDGQPTQTENSIGMIPVLIAVVLAYYLTVRIAEKRPVTELTRGAVVGAVVGLVVGAVLFSVIVGFIWILGGISFDGTGYPEDWPNVLVQIAVFAGIFEEIVTRGVLFRLAEELIGSWGAVILSGALFGLAHAGNTNATLLSVVSIAASAGLLFPIVYMLTRNLWICIGIHVAWNAVQGIVYGIPVSGNESSGLLVTHATGPELISGGAFGVEASIIVPIVLIIVSVILGRQARKTGNVVAPYWRRGATFGTAARLRA</sequence>
<dbReference type="EMBL" id="CP006841">
    <property type="protein sequence ID" value="ALA67456.1"/>
    <property type="molecule type" value="Genomic_DNA"/>
</dbReference>
<feature type="transmembrane region" description="Helical" evidence="2">
    <location>
        <begin position="224"/>
        <end position="244"/>
    </location>
</feature>
<evidence type="ECO:0000313" key="4">
    <source>
        <dbReference type="EMBL" id="ALA67456.1"/>
    </source>
</evidence>
<evidence type="ECO:0000313" key="5">
    <source>
        <dbReference type="Proteomes" id="UP000058446"/>
    </source>
</evidence>
<feature type="transmembrane region" description="Helical" evidence="2">
    <location>
        <begin position="199"/>
        <end position="217"/>
    </location>
</feature>
<dbReference type="KEGG" id="clw:CLAC_06595"/>
<feature type="region of interest" description="Disordered" evidence="1">
    <location>
        <begin position="1"/>
        <end position="20"/>
    </location>
</feature>
<dbReference type="PANTHER" id="PTHR39430:SF1">
    <property type="entry name" value="PROTEASE"/>
    <property type="match status" value="1"/>
</dbReference>
<dbReference type="GO" id="GO:0004175">
    <property type="term" value="F:endopeptidase activity"/>
    <property type="evidence" value="ECO:0007669"/>
    <property type="project" value="UniProtKB-ARBA"/>
</dbReference>
<feature type="transmembrane region" description="Helical" evidence="2">
    <location>
        <begin position="147"/>
        <end position="167"/>
    </location>
</feature>
<feature type="transmembrane region" description="Helical" evidence="2">
    <location>
        <begin position="73"/>
        <end position="93"/>
    </location>
</feature>
<name>A0A0K2H147_9CORY</name>
<keyword evidence="2" id="KW-0812">Transmembrane</keyword>
<feature type="domain" description="CAAX prenyl protease 2/Lysostaphin resistance protein A-like" evidence="3">
    <location>
        <begin position="147"/>
        <end position="237"/>
    </location>
</feature>
<dbReference type="STRING" id="1408189.CLAC_06595"/>
<gene>
    <name evidence="4" type="ORF">CLAC_06595</name>
</gene>
<dbReference type="OrthoDB" id="4413423at2"/>
<dbReference type="InterPro" id="IPR003675">
    <property type="entry name" value="Rce1/LyrA-like_dom"/>
</dbReference>
<evidence type="ECO:0000256" key="2">
    <source>
        <dbReference type="SAM" id="Phobius"/>
    </source>
</evidence>
<dbReference type="Pfam" id="PF02517">
    <property type="entry name" value="Rce1-like"/>
    <property type="match status" value="1"/>
</dbReference>